<dbReference type="EMBL" id="DS235849">
    <property type="protein sequence ID" value="EEB18629.1"/>
    <property type="molecule type" value="Genomic_DNA"/>
</dbReference>
<evidence type="ECO:0000256" key="1">
    <source>
        <dbReference type="SAM" id="MobiDB-lite"/>
    </source>
</evidence>
<proteinExistence type="predicted"/>
<feature type="transmembrane region" description="Helical" evidence="2">
    <location>
        <begin position="12"/>
        <end position="32"/>
    </location>
</feature>
<reference evidence="5" key="3">
    <citation type="submission" date="2020-05" db="UniProtKB">
        <authorList>
            <consortium name="EnsemblMetazoa"/>
        </authorList>
    </citation>
    <scope>IDENTIFICATION</scope>
    <source>
        <strain evidence="5">USDA</strain>
    </source>
</reference>
<dbReference type="KEGG" id="phu:Phum_PHUM523440"/>
<evidence type="ECO:0000256" key="2">
    <source>
        <dbReference type="SAM" id="Phobius"/>
    </source>
</evidence>
<dbReference type="CTD" id="8231753"/>
<keyword evidence="6" id="KW-1185">Reference proteome</keyword>
<dbReference type="EnsemblMetazoa" id="PHUM523440-RA">
    <property type="protein sequence ID" value="PHUM523440-PA"/>
    <property type="gene ID" value="PHUM523440"/>
</dbReference>
<sequence>MRPHNLTSNSTATALVIYSYTMFSGIHSLFFGKKHKHKGEDSSESQASVDNDFVILERRHSDEYDKNSGIYPDLDPSNPSSSNLPYAASPSLPNLNEVGLDSGKKKEEPRIDMLQAVPFQLSPEILLLDEENNKEIDSIIDSLNDIKDSGDDSFLENFSYDFELEHSISLQFS</sequence>
<dbReference type="InParanoid" id="E0VZ23"/>
<gene>
    <name evidence="5" type="primary">8231753</name>
    <name evidence="4" type="ORF">Phum_PHUM523440</name>
</gene>
<accession>E0VZ23</accession>
<name>E0VZ23_PEDHC</name>
<organism>
    <name type="scientific">Pediculus humanus subsp. corporis</name>
    <name type="common">Body louse</name>
    <dbReference type="NCBI Taxonomy" id="121224"/>
    <lineage>
        <taxon>Eukaryota</taxon>
        <taxon>Metazoa</taxon>
        <taxon>Ecdysozoa</taxon>
        <taxon>Arthropoda</taxon>
        <taxon>Hexapoda</taxon>
        <taxon>Insecta</taxon>
        <taxon>Pterygota</taxon>
        <taxon>Neoptera</taxon>
        <taxon>Paraneoptera</taxon>
        <taxon>Psocodea</taxon>
        <taxon>Troctomorpha</taxon>
        <taxon>Phthiraptera</taxon>
        <taxon>Anoplura</taxon>
        <taxon>Pediculidae</taxon>
        <taxon>Pediculus</taxon>
    </lineage>
</organism>
<dbReference type="GeneID" id="8231753"/>
<dbReference type="PROSITE" id="PS51497">
    <property type="entry name" value="UMA"/>
    <property type="match status" value="1"/>
</dbReference>
<dbReference type="RefSeq" id="XP_002431367.1">
    <property type="nucleotide sequence ID" value="XM_002431322.1"/>
</dbReference>
<protein>
    <recommendedName>
        <fullName evidence="3">UMA domain-containing protein</fullName>
    </recommendedName>
</protein>
<feature type="compositionally biased region" description="Low complexity" evidence="1">
    <location>
        <begin position="71"/>
        <end position="93"/>
    </location>
</feature>
<dbReference type="HOGENOM" id="CLU_1549484_0_0_1"/>
<dbReference type="EMBL" id="AAZO01006352">
    <property type="status" value="NOT_ANNOTATED_CDS"/>
    <property type="molecule type" value="Genomic_DNA"/>
</dbReference>
<dbReference type="AlphaFoldDB" id="E0VZ23"/>
<keyword evidence="2" id="KW-0812">Transmembrane</keyword>
<evidence type="ECO:0000313" key="6">
    <source>
        <dbReference type="Proteomes" id="UP000009046"/>
    </source>
</evidence>
<reference evidence="4" key="1">
    <citation type="submission" date="2007-04" db="EMBL/GenBank/DDBJ databases">
        <title>Annotation of Pediculus humanus corporis strain USDA.</title>
        <authorList>
            <person name="Kirkness E."/>
            <person name="Hannick L."/>
            <person name="Hass B."/>
            <person name="Bruggner R."/>
            <person name="Lawson D."/>
            <person name="Bidwell S."/>
            <person name="Joardar V."/>
            <person name="Caler E."/>
            <person name="Walenz B."/>
            <person name="Inman J."/>
            <person name="Schobel S."/>
            <person name="Galinsky K."/>
            <person name="Amedeo P."/>
            <person name="Strausberg R."/>
        </authorList>
    </citation>
    <scope>NUCLEOTIDE SEQUENCE</scope>
    <source>
        <strain evidence="4">USDA</strain>
    </source>
</reference>
<dbReference type="Proteomes" id="UP000009046">
    <property type="component" value="Unassembled WGS sequence"/>
</dbReference>
<dbReference type="InterPro" id="IPR023340">
    <property type="entry name" value="UMA"/>
</dbReference>
<dbReference type="VEuPathDB" id="VectorBase:PHUM523440"/>
<reference evidence="4" key="2">
    <citation type="submission" date="2007-04" db="EMBL/GenBank/DDBJ databases">
        <title>The genome of the human body louse.</title>
        <authorList>
            <consortium name="The Human Body Louse Genome Consortium"/>
            <person name="Kirkness E."/>
            <person name="Walenz B."/>
            <person name="Hass B."/>
            <person name="Bruggner R."/>
            <person name="Strausberg R."/>
        </authorList>
    </citation>
    <scope>NUCLEOTIDE SEQUENCE</scope>
    <source>
        <strain evidence="4">USDA</strain>
    </source>
</reference>
<keyword evidence="2" id="KW-1133">Transmembrane helix</keyword>
<feature type="domain" description="UMA" evidence="3">
    <location>
        <begin position="114"/>
        <end position="169"/>
    </location>
</feature>
<evidence type="ECO:0000313" key="5">
    <source>
        <dbReference type="EnsemblMetazoa" id="PHUM523440-PA"/>
    </source>
</evidence>
<keyword evidence="2" id="KW-0472">Membrane</keyword>
<evidence type="ECO:0000259" key="3">
    <source>
        <dbReference type="PROSITE" id="PS51497"/>
    </source>
</evidence>
<evidence type="ECO:0000313" key="4">
    <source>
        <dbReference type="EMBL" id="EEB18629.1"/>
    </source>
</evidence>
<feature type="region of interest" description="Disordered" evidence="1">
    <location>
        <begin position="64"/>
        <end position="103"/>
    </location>
</feature>